<comment type="caution">
    <text evidence="1">The sequence shown here is derived from an EMBL/GenBank/DDBJ whole genome shotgun (WGS) entry which is preliminary data.</text>
</comment>
<accession>X1S1E8</accession>
<organism evidence="1">
    <name type="scientific">marine sediment metagenome</name>
    <dbReference type="NCBI Taxonomy" id="412755"/>
    <lineage>
        <taxon>unclassified sequences</taxon>
        <taxon>metagenomes</taxon>
        <taxon>ecological metagenomes</taxon>
    </lineage>
</organism>
<evidence type="ECO:0000313" key="1">
    <source>
        <dbReference type="EMBL" id="GAI86867.1"/>
    </source>
</evidence>
<reference evidence="1" key="1">
    <citation type="journal article" date="2014" name="Front. Microbiol.">
        <title>High frequency of phylogenetically diverse reductive dehalogenase-homologous genes in deep subseafloor sedimentary metagenomes.</title>
        <authorList>
            <person name="Kawai M."/>
            <person name="Futagami T."/>
            <person name="Toyoda A."/>
            <person name="Takaki Y."/>
            <person name="Nishi S."/>
            <person name="Hori S."/>
            <person name="Arai W."/>
            <person name="Tsubouchi T."/>
            <person name="Morono Y."/>
            <person name="Uchiyama I."/>
            <person name="Ito T."/>
            <person name="Fujiyama A."/>
            <person name="Inagaki F."/>
            <person name="Takami H."/>
        </authorList>
    </citation>
    <scope>NUCLEOTIDE SEQUENCE</scope>
    <source>
        <strain evidence="1">Expedition CK06-06</strain>
    </source>
</reference>
<dbReference type="EMBL" id="BARW01010060">
    <property type="protein sequence ID" value="GAI86867.1"/>
    <property type="molecule type" value="Genomic_DNA"/>
</dbReference>
<gene>
    <name evidence="1" type="ORF">S12H4_19979</name>
</gene>
<dbReference type="AlphaFoldDB" id="X1S1E8"/>
<sequence>MQNVVEGDLILNPNGPLIFQYLSMAQPEEISSGSKQNDRIQKLDSMIARNMRLVLTKTNGKIHGPWGAA</sequence>
<feature type="non-terminal residue" evidence="1">
    <location>
        <position position="69"/>
    </location>
</feature>
<proteinExistence type="predicted"/>
<protein>
    <submittedName>
        <fullName evidence="1">Uncharacterized protein</fullName>
    </submittedName>
</protein>
<name>X1S1E8_9ZZZZ</name>